<comment type="caution">
    <text evidence="2">The sequence shown here is derived from an EMBL/GenBank/DDBJ whole genome shotgun (WGS) entry which is preliminary data.</text>
</comment>
<dbReference type="OrthoDB" id="7698527at2759"/>
<sequence>MTKRTLQMLLPVDSRTLEKVKEPLKKKNKETGDYRPWSQNAPRGAEKRRTDCTLFGRKHIVSNSKGQKFFTRGFSFTSSSIRTGKFTQLYVLDLDLATFRRMERRENSECNPELMRNIDEIIRRVKPFADAYKMMWELEQQVLCEGRHETSENVTVYISDEIFDSTREI</sequence>
<feature type="region of interest" description="Disordered" evidence="1">
    <location>
        <begin position="20"/>
        <end position="48"/>
    </location>
</feature>
<keyword evidence="3" id="KW-1185">Reference proteome</keyword>
<evidence type="ECO:0000313" key="2">
    <source>
        <dbReference type="EMBL" id="GFY56205.1"/>
    </source>
</evidence>
<gene>
    <name evidence="2" type="primary">AVEN_179317_1</name>
    <name evidence="2" type="ORF">TNIN_100121</name>
</gene>
<evidence type="ECO:0000256" key="1">
    <source>
        <dbReference type="SAM" id="MobiDB-lite"/>
    </source>
</evidence>
<name>A0A8X7C5A0_9ARAC</name>
<accession>A0A8X7C5A0</accession>
<dbReference type="Proteomes" id="UP000886998">
    <property type="component" value="Unassembled WGS sequence"/>
</dbReference>
<protein>
    <submittedName>
        <fullName evidence="2">Uncharacterized protein</fullName>
    </submittedName>
</protein>
<reference evidence="2" key="1">
    <citation type="submission" date="2020-08" db="EMBL/GenBank/DDBJ databases">
        <title>Multicomponent nature underlies the extraordinary mechanical properties of spider dragline silk.</title>
        <authorList>
            <person name="Kono N."/>
            <person name="Nakamura H."/>
            <person name="Mori M."/>
            <person name="Yoshida Y."/>
            <person name="Ohtoshi R."/>
            <person name="Malay A.D."/>
            <person name="Moran D.A.P."/>
            <person name="Tomita M."/>
            <person name="Numata K."/>
            <person name="Arakawa K."/>
        </authorList>
    </citation>
    <scope>NUCLEOTIDE SEQUENCE</scope>
</reference>
<dbReference type="EMBL" id="BMAV01010827">
    <property type="protein sequence ID" value="GFY56205.1"/>
    <property type="molecule type" value="Genomic_DNA"/>
</dbReference>
<feature type="compositionally biased region" description="Basic and acidic residues" evidence="1">
    <location>
        <begin position="20"/>
        <end position="33"/>
    </location>
</feature>
<proteinExistence type="predicted"/>
<dbReference type="AlphaFoldDB" id="A0A8X7C5A0"/>
<evidence type="ECO:0000313" key="3">
    <source>
        <dbReference type="Proteomes" id="UP000886998"/>
    </source>
</evidence>
<organism evidence="2 3">
    <name type="scientific">Trichonephila inaurata madagascariensis</name>
    <dbReference type="NCBI Taxonomy" id="2747483"/>
    <lineage>
        <taxon>Eukaryota</taxon>
        <taxon>Metazoa</taxon>
        <taxon>Ecdysozoa</taxon>
        <taxon>Arthropoda</taxon>
        <taxon>Chelicerata</taxon>
        <taxon>Arachnida</taxon>
        <taxon>Araneae</taxon>
        <taxon>Araneomorphae</taxon>
        <taxon>Entelegynae</taxon>
        <taxon>Araneoidea</taxon>
        <taxon>Nephilidae</taxon>
        <taxon>Trichonephila</taxon>
        <taxon>Trichonephila inaurata</taxon>
    </lineage>
</organism>